<protein>
    <submittedName>
        <fullName evidence="1">Uncharacterized protein</fullName>
    </submittedName>
</protein>
<evidence type="ECO:0000313" key="1">
    <source>
        <dbReference type="EMBL" id="KAL3286218.1"/>
    </source>
</evidence>
<dbReference type="Proteomes" id="UP001516400">
    <property type="component" value="Unassembled WGS sequence"/>
</dbReference>
<name>A0ABD2P5R5_9CUCU</name>
<evidence type="ECO:0000313" key="2">
    <source>
        <dbReference type="Proteomes" id="UP001516400"/>
    </source>
</evidence>
<gene>
    <name evidence="1" type="ORF">HHI36_000729</name>
</gene>
<organism evidence="1 2">
    <name type="scientific">Cryptolaemus montrouzieri</name>
    <dbReference type="NCBI Taxonomy" id="559131"/>
    <lineage>
        <taxon>Eukaryota</taxon>
        <taxon>Metazoa</taxon>
        <taxon>Ecdysozoa</taxon>
        <taxon>Arthropoda</taxon>
        <taxon>Hexapoda</taxon>
        <taxon>Insecta</taxon>
        <taxon>Pterygota</taxon>
        <taxon>Neoptera</taxon>
        <taxon>Endopterygota</taxon>
        <taxon>Coleoptera</taxon>
        <taxon>Polyphaga</taxon>
        <taxon>Cucujiformia</taxon>
        <taxon>Coccinelloidea</taxon>
        <taxon>Coccinellidae</taxon>
        <taxon>Scymninae</taxon>
        <taxon>Scymnini</taxon>
        <taxon>Cryptolaemus</taxon>
    </lineage>
</organism>
<reference evidence="1 2" key="1">
    <citation type="journal article" date="2021" name="BMC Biol.">
        <title>Horizontally acquired antibacterial genes associated with adaptive radiation of ladybird beetles.</title>
        <authorList>
            <person name="Li H.S."/>
            <person name="Tang X.F."/>
            <person name="Huang Y.H."/>
            <person name="Xu Z.Y."/>
            <person name="Chen M.L."/>
            <person name="Du X.Y."/>
            <person name="Qiu B.Y."/>
            <person name="Chen P.T."/>
            <person name="Zhang W."/>
            <person name="Slipinski A."/>
            <person name="Escalona H.E."/>
            <person name="Waterhouse R.M."/>
            <person name="Zwick A."/>
            <person name="Pang H."/>
        </authorList>
    </citation>
    <scope>NUCLEOTIDE SEQUENCE [LARGE SCALE GENOMIC DNA]</scope>
    <source>
        <strain evidence="1">SYSU2018</strain>
    </source>
</reference>
<feature type="non-terminal residue" evidence="1">
    <location>
        <position position="55"/>
    </location>
</feature>
<keyword evidence="2" id="KW-1185">Reference proteome</keyword>
<sequence length="55" mass="6554">MLENHKAIMPLCPEARVSQYQNRPYLFCEVIQFARVEINFIIEWAERNGKRKNTG</sequence>
<dbReference type="EMBL" id="JABFTP020000185">
    <property type="protein sequence ID" value="KAL3286218.1"/>
    <property type="molecule type" value="Genomic_DNA"/>
</dbReference>
<comment type="caution">
    <text evidence="1">The sequence shown here is derived from an EMBL/GenBank/DDBJ whole genome shotgun (WGS) entry which is preliminary data.</text>
</comment>
<accession>A0ABD2P5R5</accession>
<dbReference type="AlphaFoldDB" id="A0ABD2P5R5"/>
<proteinExistence type="predicted"/>